<dbReference type="InterPro" id="IPR052096">
    <property type="entry name" value="Endocannabinoid_amidase"/>
</dbReference>
<evidence type="ECO:0000313" key="2">
    <source>
        <dbReference type="EMBL" id="CAB9500823.1"/>
    </source>
</evidence>
<dbReference type="OrthoDB" id="6428749at2759"/>
<dbReference type="SUPFAM" id="SSF75304">
    <property type="entry name" value="Amidase signature (AS) enzymes"/>
    <property type="match status" value="1"/>
</dbReference>
<dbReference type="GO" id="GO:0017064">
    <property type="term" value="F:fatty acid amide hydrolase activity"/>
    <property type="evidence" value="ECO:0007669"/>
    <property type="project" value="TreeGrafter"/>
</dbReference>
<dbReference type="GO" id="GO:0004040">
    <property type="term" value="F:amidase activity"/>
    <property type="evidence" value="ECO:0007669"/>
    <property type="project" value="TreeGrafter"/>
</dbReference>
<dbReference type="GO" id="GO:0009062">
    <property type="term" value="P:fatty acid catabolic process"/>
    <property type="evidence" value="ECO:0007669"/>
    <property type="project" value="TreeGrafter"/>
</dbReference>
<dbReference type="Pfam" id="PF01425">
    <property type="entry name" value="Amidase"/>
    <property type="match status" value="1"/>
</dbReference>
<name>A0A9N8DD67_9STRA</name>
<comment type="caution">
    <text evidence="2">The sequence shown here is derived from an EMBL/GenBank/DDBJ whole genome shotgun (WGS) entry which is preliminary data.</text>
</comment>
<organism evidence="2 3">
    <name type="scientific">Seminavis robusta</name>
    <dbReference type="NCBI Taxonomy" id="568900"/>
    <lineage>
        <taxon>Eukaryota</taxon>
        <taxon>Sar</taxon>
        <taxon>Stramenopiles</taxon>
        <taxon>Ochrophyta</taxon>
        <taxon>Bacillariophyta</taxon>
        <taxon>Bacillariophyceae</taxon>
        <taxon>Bacillariophycidae</taxon>
        <taxon>Naviculales</taxon>
        <taxon>Naviculaceae</taxon>
        <taxon>Seminavis</taxon>
    </lineage>
</organism>
<sequence>MTSPALFTSAMETFADPVLLPAKAERLVVLILVIAATHLLRKLREMWCRQSELNQWIHQTRMEGQEKVHNVLTMATTTNDSVLLTASETRQQILDKSLDPKQNIIFLAKRCRKYGTNQEGVNSVTEELYDDAYATAAALETKLEQMDAKDAPPLLGVPLCVKDCVGLEGSLSTGGLACRLNRRDKQDSLIMEALKEAGAIPLCKGNVCQGMGISESVNRIWGRSRNPWNLSRSPGGSSGGDAALVSTGCVPLSVSADGAGSIRIPASCCGVVGFKPSPSRLTFKNSMRPKKDDKYGSSLVVPATMGPMARSVEDCANFMRAVCSPTVRRGDRNVIPLDFNEADYQDTRKLKIGYFMTDGWMDPCPTGKRAMKEAIEALKKQGHMVVPFQPPTDGWHHNRLFVGITAAEGNMRSYREGLEGEMMIPEYAPLVGVAALPNFFRPIAKLFLPKRVGHLLGCGKNGGLTGYEIWDLCADLLKMKQQWSDAFNDTGVDAVIFPSLPIPAIRHGQCGKIMSVAYMFIGNLLGWPCGALPITTVRQDEQHYRFEDLPKIQRDIMSKTVAEEMVGSAGLPMSISIMTPGFEDEKCLRVMKEIEKGVNFQARPTAFQAKSI</sequence>
<evidence type="ECO:0000259" key="1">
    <source>
        <dbReference type="Pfam" id="PF01425"/>
    </source>
</evidence>
<reference evidence="2" key="1">
    <citation type="submission" date="2020-06" db="EMBL/GenBank/DDBJ databases">
        <authorList>
            <consortium name="Plant Systems Biology data submission"/>
        </authorList>
    </citation>
    <scope>NUCLEOTIDE SEQUENCE</scope>
    <source>
        <strain evidence="2">D6</strain>
    </source>
</reference>
<keyword evidence="2" id="KW-0378">Hydrolase</keyword>
<accession>A0A9N8DD67</accession>
<evidence type="ECO:0000313" key="3">
    <source>
        <dbReference type="Proteomes" id="UP001153069"/>
    </source>
</evidence>
<dbReference type="PANTHER" id="PTHR45847">
    <property type="entry name" value="FATTY ACID AMIDE HYDROLASE"/>
    <property type="match status" value="1"/>
</dbReference>
<dbReference type="Proteomes" id="UP001153069">
    <property type="component" value="Unassembled WGS sequence"/>
</dbReference>
<dbReference type="AlphaFoldDB" id="A0A9N8DD67"/>
<proteinExistence type="predicted"/>
<dbReference type="InterPro" id="IPR036928">
    <property type="entry name" value="AS_sf"/>
</dbReference>
<protein>
    <submittedName>
        <fullName evidence="2">Acid amide hydrolase 1</fullName>
    </submittedName>
</protein>
<dbReference type="EMBL" id="CAICTM010000092">
    <property type="protein sequence ID" value="CAB9500823.1"/>
    <property type="molecule type" value="Genomic_DNA"/>
</dbReference>
<feature type="domain" description="Amidase" evidence="1">
    <location>
        <begin position="110"/>
        <end position="588"/>
    </location>
</feature>
<dbReference type="PANTHER" id="PTHR45847:SF6">
    <property type="entry name" value="FATTY ACID AMIDE HYDROLASE"/>
    <property type="match status" value="1"/>
</dbReference>
<dbReference type="Gene3D" id="3.90.1300.10">
    <property type="entry name" value="Amidase signature (AS) domain"/>
    <property type="match status" value="1"/>
</dbReference>
<gene>
    <name evidence="2" type="ORF">SEMRO_93_G048360.1</name>
</gene>
<dbReference type="InterPro" id="IPR023631">
    <property type="entry name" value="Amidase_dom"/>
</dbReference>
<keyword evidence="3" id="KW-1185">Reference proteome</keyword>